<protein>
    <submittedName>
        <fullName evidence="3">NAD(P)-dependent dehydrogenase, short-chain alcohol dehydrogenase family</fullName>
    </submittedName>
</protein>
<dbReference type="PANTHER" id="PTHR24321:SF8">
    <property type="entry name" value="ESTRADIOL 17-BETA-DEHYDROGENASE 8-RELATED"/>
    <property type="match status" value="1"/>
</dbReference>
<dbReference type="SUPFAM" id="SSF51735">
    <property type="entry name" value="NAD(P)-binding Rossmann-fold domains"/>
    <property type="match status" value="1"/>
</dbReference>
<keyword evidence="2" id="KW-0560">Oxidoreductase</keyword>
<dbReference type="STRING" id="429728.SAMN05216456_0553"/>
<gene>
    <name evidence="3" type="ORF">SAMN05216456_0553</name>
</gene>
<evidence type="ECO:0000256" key="1">
    <source>
        <dbReference type="ARBA" id="ARBA00006484"/>
    </source>
</evidence>
<dbReference type="InterPro" id="IPR002347">
    <property type="entry name" value="SDR_fam"/>
</dbReference>
<dbReference type="CDD" id="cd05233">
    <property type="entry name" value="SDR_c"/>
    <property type="match status" value="1"/>
</dbReference>
<organism evidence="3 4">
    <name type="scientific">Devosia crocina</name>
    <dbReference type="NCBI Taxonomy" id="429728"/>
    <lineage>
        <taxon>Bacteria</taxon>
        <taxon>Pseudomonadati</taxon>
        <taxon>Pseudomonadota</taxon>
        <taxon>Alphaproteobacteria</taxon>
        <taxon>Hyphomicrobiales</taxon>
        <taxon>Devosiaceae</taxon>
        <taxon>Devosia</taxon>
    </lineage>
</organism>
<evidence type="ECO:0000313" key="3">
    <source>
        <dbReference type="EMBL" id="SFV28593.1"/>
    </source>
</evidence>
<dbReference type="PRINTS" id="PR00081">
    <property type="entry name" value="GDHRDH"/>
</dbReference>
<dbReference type="PRINTS" id="PR00080">
    <property type="entry name" value="SDRFAMILY"/>
</dbReference>
<reference evidence="3 4" key="1">
    <citation type="submission" date="2016-10" db="EMBL/GenBank/DDBJ databases">
        <authorList>
            <person name="de Groot N.N."/>
        </authorList>
    </citation>
    <scope>NUCLEOTIDE SEQUENCE [LARGE SCALE GENOMIC DNA]</scope>
    <source>
        <strain evidence="3 4">IPL20</strain>
    </source>
</reference>
<dbReference type="GO" id="GO:0016491">
    <property type="term" value="F:oxidoreductase activity"/>
    <property type="evidence" value="ECO:0007669"/>
    <property type="project" value="UniProtKB-KW"/>
</dbReference>
<keyword evidence="4" id="KW-1185">Reference proteome</keyword>
<dbReference type="Proteomes" id="UP000199074">
    <property type="component" value="Unassembled WGS sequence"/>
</dbReference>
<name>A0A1I7N1T6_9HYPH</name>
<dbReference type="Gene3D" id="3.40.50.720">
    <property type="entry name" value="NAD(P)-binding Rossmann-like Domain"/>
    <property type="match status" value="1"/>
</dbReference>
<dbReference type="OrthoDB" id="9789398at2"/>
<dbReference type="EMBL" id="FPCK01000001">
    <property type="protein sequence ID" value="SFV28593.1"/>
    <property type="molecule type" value="Genomic_DNA"/>
</dbReference>
<dbReference type="FunFam" id="3.40.50.720:FF:000084">
    <property type="entry name" value="Short-chain dehydrogenase reductase"/>
    <property type="match status" value="1"/>
</dbReference>
<dbReference type="AlphaFoldDB" id="A0A1I7N1T6"/>
<comment type="similarity">
    <text evidence="1">Belongs to the short-chain dehydrogenases/reductases (SDR) family.</text>
</comment>
<dbReference type="RefSeq" id="WP_092420600.1">
    <property type="nucleotide sequence ID" value="NZ_FPCK01000001.1"/>
</dbReference>
<accession>A0A1I7N1T6</accession>
<dbReference type="PANTHER" id="PTHR24321">
    <property type="entry name" value="DEHYDROGENASES, SHORT CHAIN"/>
    <property type="match status" value="1"/>
</dbReference>
<dbReference type="Pfam" id="PF13561">
    <property type="entry name" value="adh_short_C2"/>
    <property type="match status" value="1"/>
</dbReference>
<proteinExistence type="inferred from homology"/>
<dbReference type="InterPro" id="IPR036291">
    <property type="entry name" value="NAD(P)-bd_dom_sf"/>
</dbReference>
<evidence type="ECO:0000256" key="2">
    <source>
        <dbReference type="ARBA" id="ARBA00023002"/>
    </source>
</evidence>
<evidence type="ECO:0000313" key="4">
    <source>
        <dbReference type="Proteomes" id="UP000199074"/>
    </source>
</evidence>
<sequence length="256" mass="27247">MSAFALYPSLVGMPVVISGGASGIGESLVRQFAAQGSKVGFVDIQAERGTVLAQELKSAGHSVLFTACDITDTQAYRAAISGFAKAHGDALVLINNAAHDQRHEWADVTPAYWDERMAVNLKHSFFAIQSVANGMIAAGRGSIINTGSISWMIMSPKIPVYETAKAATHGLTRGMARELGKHGIRVNTLVPGWVMTERQLTHWVDDAAEAQIDKDQALAGRVGPDDVARMALFLAADDSAMISAQQFVVDGGWAHA</sequence>